<evidence type="ECO:0000313" key="2">
    <source>
        <dbReference type="Proteomes" id="UP000594262"/>
    </source>
</evidence>
<sequence length="100" mass="11614">SIEPWRISNLLQGDDEIEAGRSTFFSILNVYQQQNQLSRGGLTIYSRVNECNNIPNMLDAQWRKPVDQSIVFDSIFDHLKSKRSVSGGTPLDKWLHFRWC</sequence>
<proteinExistence type="predicted"/>
<reference evidence="1" key="1">
    <citation type="submission" date="2021-01" db="UniProtKB">
        <authorList>
            <consortium name="EnsemblMetazoa"/>
        </authorList>
    </citation>
    <scope>IDENTIFICATION</scope>
</reference>
<protein>
    <submittedName>
        <fullName evidence="1">Uncharacterized protein</fullName>
    </submittedName>
</protein>
<evidence type="ECO:0000313" key="1">
    <source>
        <dbReference type="EnsemblMetazoa" id="CLYHEMP019725.1"/>
    </source>
</evidence>
<dbReference type="AlphaFoldDB" id="A0A7M5X9M7"/>
<name>A0A7M5X9M7_9CNID</name>
<dbReference type="EnsemblMetazoa" id="CLYHEMT019725.1">
    <property type="protein sequence ID" value="CLYHEMP019725.1"/>
    <property type="gene ID" value="CLYHEMG019725"/>
</dbReference>
<organism evidence="1 2">
    <name type="scientific">Clytia hemisphaerica</name>
    <dbReference type="NCBI Taxonomy" id="252671"/>
    <lineage>
        <taxon>Eukaryota</taxon>
        <taxon>Metazoa</taxon>
        <taxon>Cnidaria</taxon>
        <taxon>Hydrozoa</taxon>
        <taxon>Hydroidolina</taxon>
        <taxon>Leptothecata</taxon>
        <taxon>Obeliida</taxon>
        <taxon>Clytiidae</taxon>
        <taxon>Clytia</taxon>
    </lineage>
</organism>
<keyword evidence="2" id="KW-1185">Reference proteome</keyword>
<dbReference type="Proteomes" id="UP000594262">
    <property type="component" value="Unplaced"/>
</dbReference>
<accession>A0A7M5X9M7</accession>